<name>A0A2S7VKK1_PHOAN</name>
<protein>
    <recommendedName>
        <fullName evidence="4">Chromosome segregation ATPase</fullName>
    </recommendedName>
</protein>
<feature type="coiled-coil region" evidence="1">
    <location>
        <begin position="200"/>
        <end position="227"/>
    </location>
</feature>
<evidence type="ECO:0008006" key="4">
    <source>
        <dbReference type="Google" id="ProtNLM"/>
    </source>
</evidence>
<gene>
    <name evidence="2" type="ORF">BTO08_18705</name>
</gene>
<evidence type="ECO:0000313" key="2">
    <source>
        <dbReference type="EMBL" id="PQJ62272.1"/>
    </source>
</evidence>
<organism evidence="2 3">
    <name type="scientific">Photobacterium angustum</name>
    <dbReference type="NCBI Taxonomy" id="661"/>
    <lineage>
        <taxon>Bacteria</taxon>
        <taxon>Pseudomonadati</taxon>
        <taxon>Pseudomonadota</taxon>
        <taxon>Gammaproteobacteria</taxon>
        <taxon>Vibrionales</taxon>
        <taxon>Vibrionaceae</taxon>
        <taxon>Photobacterium</taxon>
    </lineage>
</organism>
<dbReference type="EMBL" id="MSCJ01000003">
    <property type="protein sequence ID" value="PQJ62272.1"/>
    <property type="molecule type" value="Genomic_DNA"/>
</dbReference>
<dbReference type="OrthoDB" id="5829924at2"/>
<accession>A0A2S7VKK1</accession>
<evidence type="ECO:0000256" key="1">
    <source>
        <dbReference type="SAM" id="Coils"/>
    </source>
</evidence>
<reference evidence="2 3" key="1">
    <citation type="submission" date="2016-12" db="EMBL/GenBank/DDBJ databases">
        <title>Diversity of luminous bacteria.</title>
        <authorList>
            <person name="Yoshizawa S."/>
            <person name="Kogure K."/>
        </authorList>
    </citation>
    <scope>NUCLEOTIDE SEQUENCE [LARGE SCALE GENOMIC DNA]</scope>
    <source>
        <strain evidence="2 3">LC1-200</strain>
    </source>
</reference>
<dbReference type="Proteomes" id="UP000238730">
    <property type="component" value="Unassembled WGS sequence"/>
</dbReference>
<dbReference type="RefSeq" id="WP_105062087.1">
    <property type="nucleotide sequence ID" value="NZ_MSCJ01000003.1"/>
</dbReference>
<dbReference type="AlphaFoldDB" id="A0A2S7VKK1"/>
<feature type="coiled-coil region" evidence="1">
    <location>
        <begin position="51"/>
        <end position="141"/>
    </location>
</feature>
<comment type="caution">
    <text evidence="2">The sequence shown here is derived from an EMBL/GenBank/DDBJ whole genome shotgun (WGS) entry which is preliminary data.</text>
</comment>
<sequence>MSSSTTGKTTKLNWKLSLLLGLLTGCALGAGIQHYNNVPVTKAYSTLKSDYQSVVEQLDKEKLSVKQLTDEKVLLVESSNQKLEALNLQLDQQKIQLEQLTQQLVDIKKQQETTQKLVVTKKKLNKEVVALKTKTKQQKEVIDNSNVLFEQKSKTQHDLAVVQKQIATLSPEIKKAKKACAEFKSGNSWNWVSQKDCDNYEALQQKLNTLKTQESQLKQSLAALNKKINA</sequence>
<evidence type="ECO:0000313" key="3">
    <source>
        <dbReference type="Proteomes" id="UP000238730"/>
    </source>
</evidence>
<keyword evidence="1" id="KW-0175">Coiled coil</keyword>
<proteinExistence type="predicted"/>